<dbReference type="InterPro" id="IPR009057">
    <property type="entry name" value="Homeodomain-like_sf"/>
</dbReference>
<keyword evidence="5" id="KW-1185">Reference proteome</keyword>
<dbReference type="Pfam" id="PF21256">
    <property type="entry name" value="TetR_C_5-like"/>
    <property type="match status" value="1"/>
</dbReference>
<sequence length="213" mass="24868">MPKDTFYNLPEEKRQTIYEAALDEFSIHPFKQASINRVVEAAGIAKGSFYQYFQDKKDLYKFLVEEIFQKKIAYLTPEMQNPFNMDCFSLIRELFRSGVRFAKDNPKLAKIAQHLMSNSEKDTYLEIMEEKKGEGIQIYKMILEKGMEKGDVRGDINLDIAAFFLFQLSNSLSDGFMDMFHQGDEAQLMERVEDMIEILKYGISNNRLESENE</sequence>
<organism evidence="4 5">
    <name type="scientific">Alkalibacter rhizosphaerae</name>
    <dbReference type="NCBI Taxonomy" id="2815577"/>
    <lineage>
        <taxon>Bacteria</taxon>
        <taxon>Bacillati</taxon>
        <taxon>Bacillota</taxon>
        <taxon>Clostridia</taxon>
        <taxon>Eubacteriales</taxon>
        <taxon>Eubacteriaceae</taxon>
        <taxon>Alkalibacter</taxon>
    </lineage>
</organism>
<name>A0A974XKP7_9FIRM</name>
<feature type="DNA-binding region" description="H-T-H motif" evidence="2">
    <location>
        <begin position="34"/>
        <end position="53"/>
    </location>
</feature>
<evidence type="ECO:0000256" key="2">
    <source>
        <dbReference type="PROSITE-ProRule" id="PRU00335"/>
    </source>
</evidence>
<dbReference type="Pfam" id="PF00440">
    <property type="entry name" value="TetR_N"/>
    <property type="match status" value="1"/>
</dbReference>
<protein>
    <submittedName>
        <fullName evidence="4">TetR/AcrR family transcriptional regulator</fullName>
    </submittedName>
</protein>
<keyword evidence="1 2" id="KW-0238">DNA-binding</keyword>
<dbReference type="KEGG" id="alka:J0B03_07875"/>
<dbReference type="AlphaFoldDB" id="A0A974XKP7"/>
<evidence type="ECO:0000259" key="3">
    <source>
        <dbReference type="PROSITE" id="PS50977"/>
    </source>
</evidence>
<dbReference type="Proteomes" id="UP000663499">
    <property type="component" value="Chromosome"/>
</dbReference>
<dbReference type="PANTHER" id="PTHR43479:SF11">
    <property type="entry name" value="ACREF_ENVCD OPERON REPRESSOR-RELATED"/>
    <property type="match status" value="1"/>
</dbReference>
<dbReference type="EMBL" id="CP071444">
    <property type="protein sequence ID" value="QSX07741.1"/>
    <property type="molecule type" value="Genomic_DNA"/>
</dbReference>
<dbReference type="SUPFAM" id="SSF48498">
    <property type="entry name" value="Tetracyclin repressor-like, C-terminal domain"/>
    <property type="match status" value="1"/>
</dbReference>
<dbReference type="RefSeq" id="WP_207299083.1">
    <property type="nucleotide sequence ID" value="NZ_CP071444.1"/>
</dbReference>
<dbReference type="InterPro" id="IPR001647">
    <property type="entry name" value="HTH_TetR"/>
</dbReference>
<proteinExistence type="predicted"/>
<dbReference type="PROSITE" id="PS50977">
    <property type="entry name" value="HTH_TETR_2"/>
    <property type="match status" value="1"/>
</dbReference>
<dbReference type="Gene3D" id="1.10.357.10">
    <property type="entry name" value="Tetracycline Repressor, domain 2"/>
    <property type="match status" value="1"/>
</dbReference>
<evidence type="ECO:0000313" key="5">
    <source>
        <dbReference type="Proteomes" id="UP000663499"/>
    </source>
</evidence>
<dbReference type="GO" id="GO:0003677">
    <property type="term" value="F:DNA binding"/>
    <property type="evidence" value="ECO:0007669"/>
    <property type="project" value="UniProtKB-UniRule"/>
</dbReference>
<evidence type="ECO:0000256" key="1">
    <source>
        <dbReference type="ARBA" id="ARBA00023125"/>
    </source>
</evidence>
<feature type="domain" description="HTH tetR-type" evidence="3">
    <location>
        <begin position="11"/>
        <end position="71"/>
    </location>
</feature>
<dbReference type="PANTHER" id="PTHR43479">
    <property type="entry name" value="ACREF/ENVCD OPERON REPRESSOR-RELATED"/>
    <property type="match status" value="1"/>
</dbReference>
<accession>A0A974XKP7</accession>
<evidence type="ECO:0000313" key="4">
    <source>
        <dbReference type="EMBL" id="QSX07741.1"/>
    </source>
</evidence>
<dbReference type="InterPro" id="IPR050624">
    <property type="entry name" value="HTH-type_Tx_Regulator"/>
</dbReference>
<dbReference type="InterPro" id="IPR049488">
    <property type="entry name" value="TM_1030-like_C"/>
</dbReference>
<gene>
    <name evidence="4" type="ORF">J0B03_07875</name>
</gene>
<dbReference type="InterPro" id="IPR036271">
    <property type="entry name" value="Tet_transcr_reg_TetR-rel_C_sf"/>
</dbReference>
<reference evidence="4" key="1">
    <citation type="submission" date="2021-03" db="EMBL/GenBank/DDBJ databases">
        <title>Alkalibacter marinus sp. nov., isolated from tidal flat sediment.</title>
        <authorList>
            <person name="Namirimu T."/>
            <person name="Yang J.-A."/>
            <person name="Yang S.-H."/>
            <person name="Kim Y.-J."/>
            <person name="Kwon K.K."/>
        </authorList>
    </citation>
    <scope>NUCLEOTIDE SEQUENCE</scope>
    <source>
        <strain evidence="4">ES005</strain>
    </source>
</reference>
<dbReference type="SUPFAM" id="SSF46689">
    <property type="entry name" value="Homeodomain-like"/>
    <property type="match status" value="1"/>
</dbReference>